<reference evidence="2 3" key="1">
    <citation type="submission" date="2019-01" db="EMBL/GenBank/DDBJ databases">
        <title>Sphingorhabdus lacus sp.nov., isolated from an oligotrophic freshwater lake.</title>
        <authorList>
            <person name="Park M."/>
        </authorList>
    </citation>
    <scope>NUCLEOTIDE SEQUENCE [LARGE SCALE GENOMIC DNA]</scope>
    <source>
        <strain evidence="2 3">IMCC26285</strain>
    </source>
</reference>
<dbReference type="Proteomes" id="UP000471147">
    <property type="component" value="Unassembled WGS sequence"/>
</dbReference>
<evidence type="ECO:0000313" key="2">
    <source>
        <dbReference type="EMBL" id="MVZ97447.1"/>
    </source>
</evidence>
<gene>
    <name evidence="2" type="ORF">EUU23_06975</name>
</gene>
<sequence length="62" mass="6873">MADREPMSDGFDPIGPFHPYVVMGAVLVLDMLLILLVLSALTYAGDKIEDVIWPGGREWLDL</sequence>
<proteinExistence type="predicted"/>
<accession>A0A6I4LVA0</accession>
<dbReference type="EMBL" id="SDWJ01000001">
    <property type="protein sequence ID" value="MVZ97447.1"/>
    <property type="molecule type" value="Genomic_DNA"/>
</dbReference>
<feature type="transmembrane region" description="Helical" evidence="1">
    <location>
        <begin position="20"/>
        <end position="44"/>
    </location>
</feature>
<evidence type="ECO:0000256" key="1">
    <source>
        <dbReference type="SAM" id="Phobius"/>
    </source>
</evidence>
<comment type="caution">
    <text evidence="2">The sequence shown here is derived from an EMBL/GenBank/DDBJ whole genome shotgun (WGS) entry which is preliminary data.</text>
</comment>
<keyword evidence="1" id="KW-0812">Transmembrane</keyword>
<organism evidence="2 3">
    <name type="scientific">Sphingorhabdus profundilacus</name>
    <dbReference type="NCBI Taxonomy" id="2509718"/>
    <lineage>
        <taxon>Bacteria</taxon>
        <taxon>Pseudomonadati</taxon>
        <taxon>Pseudomonadota</taxon>
        <taxon>Alphaproteobacteria</taxon>
        <taxon>Sphingomonadales</taxon>
        <taxon>Sphingomonadaceae</taxon>
        <taxon>Sphingorhabdus</taxon>
    </lineage>
</organism>
<keyword evidence="1" id="KW-1133">Transmembrane helix</keyword>
<evidence type="ECO:0000313" key="3">
    <source>
        <dbReference type="Proteomes" id="UP000471147"/>
    </source>
</evidence>
<dbReference type="RefSeq" id="WP_160353319.1">
    <property type="nucleotide sequence ID" value="NZ_SDWJ01000001.1"/>
</dbReference>
<name>A0A6I4LVA0_9SPHN</name>
<dbReference type="AlphaFoldDB" id="A0A6I4LVA0"/>
<keyword evidence="1" id="KW-0472">Membrane</keyword>
<protein>
    <submittedName>
        <fullName evidence="2">Uncharacterized protein</fullName>
    </submittedName>
</protein>
<keyword evidence="3" id="KW-1185">Reference proteome</keyword>